<dbReference type="Proteomes" id="UP000010998">
    <property type="component" value="Chromosome"/>
</dbReference>
<dbReference type="KEGG" id="mam:Mesau_02319"/>
<evidence type="ECO:0000313" key="2">
    <source>
        <dbReference type="EMBL" id="AGB44754.1"/>
    </source>
</evidence>
<feature type="region of interest" description="Disordered" evidence="1">
    <location>
        <begin position="1"/>
        <end position="62"/>
    </location>
</feature>
<name>L0KK89_MESAW</name>
<feature type="compositionally biased region" description="Basic and acidic residues" evidence="1">
    <location>
        <begin position="22"/>
        <end position="52"/>
    </location>
</feature>
<dbReference type="OrthoDB" id="8100405at2"/>
<reference evidence="3" key="1">
    <citation type="submission" date="2012-02" db="EMBL/GenBank/DDBJ databases">
        <title>Complete sequence of Mesorhizobium australicum WSM2073.</title>
        <authorList>
            <person name="Lucas S."/>
            <person name="Han J."/>
            <person name="Lapidus A."/>
            <person name="Cheng J.-F."/>
            <person name="Goodwin L."/>
            <person name="Pitluck S."/>
            <person name="Peters L."/>
            <person name="Gu W."/>
            <person name="Detter J.C."/>
            <person name="Han C."/>
            <person name="Tapia R."/>
            <person name="Land M."/>
            <person name="Hauser L."/>
            <person name="Kyrpides N."/>
            <person name="Ivanova N."/>
            <person name="Pagani I."/>
            <person name="Reeve W.G."/>
            <person name="Howieson J.G."/>
            <person name="Tiwari R.P."/>
            <person name="O'Hara G.W."/>
            <person name="Atkins C.A."/>
            <person name="Ronson C.W."/>
            <person name="Nandasena K.G."/>
            <person name="Woyke T."/>
        </authorList>
    </citation>
    <scope>NUCLEOTIDE SEQUENCE [LARGE SCALE GENOMIC DNA]</scope>
    <source>
        <strain evidence="3">LMG 24608 / HAMBI 3006 / WSM2073</strain>
    </source>
</reference>
<protein>
    <submittedName>
        <fullName evidence="2">Uncharacterized protein</fullName>
    </submittedName>
</protein>
<keyword evidence="3" id="KW-1185">Reference proteome</keyword>
<gene>
    <name evidence="2" type="ordered locus">Mesau_02319</name>
</gene>
<dbReference type="HOGENOM" id="CLU_206372_0_0_5"/>
<accession>L0KK89</accession>
<dbReference type="AlphaFoldDB" id="L0KK89"/>
<dbReference type="EMBL" id="CP003358">
    <property type="protein sequence ID" value="AGB44754.1"/>
    <property type="molecule type" value="Genomic_DNA"/>
</dbReference>
<evidence type="ECO:0000256" key="1">
    <source>
        <dbReference type="SAM" id="MobiDB-lite"/>
    </source>
</evidence>
<dbReference type="GeneID" id="90989791"/>
<organism evidence="2 3">
    <name type="scientific">Mesorhizobium australicum (strain HAMBI 3006 / LMG 24608 / WSM2073)</name>
    <dbReference type="NCBI Taxonomy" id="754035"/>
    <lineage>
        <taxon>Bacteria</taxon>
        <taxon>Pseudomonadati</taxon>
        <taxon>Pseudomonadota</taxon>
        <taxon>Alphaproteobacteria</taxon>
        <taxon>Hyphomicrobiales</taxon>
        <taxon>Phyllobacteriaceae</taxon>
        <taxon>Mesorhizobium</taxon>
    </lineage>
</organism>
<dbReference type="eggNOG" id="ENOG5033FJF">
    <property type="taxonomic scope" value="Bacteria"/>
</dbReference>
<proteinExistence type="predicted"/>
<feature type="compositionally biased region" description="Low complexity" evidence="1">
    <location>
        <begin position="53"/>
        <end position="62"/>
    </location>
</feature>
<evidence type="ECO:0000313" key="3">
    <source>
        <dbReference type="Proteomes" id="UP000010998"/>
    </source>
</evidence>
<sequence length="62" mass="6570">MGIEQAPTAKGKQAATGLEQAAARDERKTEAETGHPLKKGADRFEERSKSSDGKSAGAKQKE</sequence>
<dbReference type="RefSeq" id="WP_015316201.1">
    <property type="nucleotide sequence ID" value="NC_019973.1"/>
</dbReference>